<dbReference type="Pfam" id="PF25368">
    <property type="entry name" value="PUB10_N"/>
    <property type="match status" value="1"/>
</dbReference>
<dbReference type="SUPFAM" id="SSF48371">
    <property type="entry name" value="ARM repeat"/>
    <property type="match status" value="1"/>
</dbReference>
<dbReference type="InterPro" id="IPR045210">
    <property type="entry name" value="RING-Ubox_PUB"/>
</dbReference>
<dbReference type="InterPro" id="IPR058678">
    <property type="entry name" value="ARM_PUB"/>
</dbReference>
<comment type="caution">
    <text evidence="9">The sequence shown here is derived from an EMBL/GenBank/DDBJ whole genome shotgun (WGS) entry which is preliminary data.</text>
</comment>
<organism evidence="9 10">
    <name type="scientific">Ceratopteris richardii</name>
    <name type="common">Triangle waterfern</name>
    <dbReference type="NCBI Taxonomy" id="49495"/>
    <lineage>
        <taxon>Eukaryota</taxon>
        <taxon>Viridiplantae</taxon>
        <taxon>Streptophyta</taxon>
        <taxon>Embryophyta</taxon>
        <taxon>Tracheophyta</taxon>
        <taxon>Polypodiopsida</taxon>
        <taxon>Polypodiidae</taxon>
        <taxon>Polypodiales</taxon>
        <taxon>Pteridineae</taxon>
        <taxon>Pteridaceae</taxon>
        <taxon>Parkerioideae</taxon>
        <taxon>Ceratopteris</taxon>
    </lineage>
</organism>
<dbReference type="Proteomes" id="UP000825935">
    <property type="component" value="Chromosome 8"/>
</dbReference>
<dbReference type="InterPro" id="IPR000225">
    <property type="entry name" value="Armadillo"/>
</dbReference>
<dbReference type="SUPFAM" id="SSF57850">
    <property type="entry name" value="RING/U-box"/>
    <property type="match status" value="1"/>
</dbReference>
<sequence>MDHSSSLHGSLVLWRKRNPVIKLSSLQHPPDPLFLPLLYGLIISCREFSHWKKPDVCQTLNVATACRRAACLLPLFEDVFDGGASIPPSALTRFRRLRSIFLNMKGLLHNCRHRSKLLLLMEQDILASQFHVIAFSIADSLAYLPFELLDISEDTREYIKLVQIQCSADAAPFIDPSERVLQAQVLAILSALEEGVSPDKENLKHIFEVLCFNGSEDCEQELWLLEKEREKLKSEQDYRQIRTVISLIGLVRYVRCLLYELEMGIQVTSTCIRHELPCPSVSEVVLRSYKQTEGGSAVVPDDFKCPISLEIMVDPVAISTGQSYERASITRWLEEGHTTCPKTGSDLVHYNLTPNSTLRRIITQWCADNDYVLDSDAARKAASAGTPVVSVRTNTKAALEFTKLTAKVLIAKLSNGSIAAQRRAAYELRVMAKDGEETCSCLASAGAIRALTTVLESSDIMTQENAVTAMHNLSINDENKNIIVATEGALDGIVRVLTMKTSSIVARANAAAALFSISKVKAHRTTIASREAAIEGLMQLSREGSPTAKKDAAITLLSLALVDTISAQLLEKGIVLSVVETLEIETQMRKGWTEELLALLTLLLRTPDGLAAVRAGSSRIAWIFVKMIAEGSGWLQENAVTLLLAMCSDQVEAEGSAAFHREQLRRNPAFLPDLQRLVDAENPRTQLKAFHLLKWLNTSIHSSPSLTSVTRK</sequence>
<keyword evidence="6" id="KW-0833">Ubl conjugation pathway</keyword>
<dbReference type="GO" id="GO:0016567">
    <property type="term" value="P:protein ubiquitination"/>
    <property type="evidence" value="ECO:0007669"/>
    <property type="project" value="InterPro"/>
</dbReference>
<dbReference type="InterPro" id="IPR013083">
    <property type="entry name" value="Znf_RING/FYVE/PHD"/>
</dbReference>
<dbReference type="OrthoDB" id="629492at2759"/>
<evidence type="ECO:0000256" key="4">
    <source>
        <dbReference type="ARBA" id="ARBA00022679"/>
    </source>
</evidence>
<protein>
    <recommendedName>
        <fullName evidence="3">RING-type E3 ubiquitin transferase</fullName>
        <ecNumber evidence="3">2.3.2.27</ecNumber>
    </recommendedName>
</protein>
<dbReference type="Pfam" id="PF04564">
    <property type="entry name" value="U-box"/>
    <property type="match status" value="1"/>
</dbReference>
<dbReference type="SMART" id="SM00504">
    <property type="entry name" value="Ubox"/>
    <property type="match status" value="1"/>
</dbReference>
<accession>A0A8T2UEX6</accession>
<dbReference type="EMBL" id="CM035413">
    <property type="protein sequence ID" value="KAH7431009.1"/>
    <property type="molecule type" value="Genomic_DNA"/>
</dbReference>
<dbReference type="InterPro" id="IPR003613">
    <property type="entry name" value="Ubox_domain"/>
</dbReference>
<evidence type="ECO:0000256" key="3">
    <source>
        <dbReference type="ARBA" id="ARBA00012483"/>
    </source>
</evidence>
<reference evidence="9" key="1">
    <citation type="submission" date="2021-08" db="EMBL/GenBank/DDBJ databases">
        <title>WGS assembly of Ceratopteris richardii.</title>
        <authorList>
            <person name="Marchant D.B."/>
            <person name="Chen G."/>
            <person name="Jenkins J."/>
            <person name="Shu S."/>
            <person name="Leebens-Mack J."/>
            <person name="Grimwood J."/>
            <person name="Schmutz J."/>
            <person name="Soltis P."/>
            <person name="Soltis D."/>
            <person name="Chen Z.-H."/>
        </authorList>
    </citation>
    <scope>NUCLEOTIDE SEQUENCE</scope>
    <source>
        <strain evidence="9">Whitten #5841</strain>
        <tissue evidence="9">Leaf</tissue>
    </source>
</reference>
<dbReference type="PANTHER" id="PTHR23315:SF224">
    <property type="entry name" value="U-BOX DOMAIN-CONTAINING PROTEIN 1"/>
    <property type="match status" value="1"/>
</dbReference>
<dbReference type="FunFam" id="3.30.40.10:FF:000442">
    <property type="entry name" value="RING-type E3 ubiquitin transferase"/>
    <property type="match status" value="1"/>
</dbReference>
<dbReference type="Gene3D" id="1.25.10.10">
    <property type="entry name" value="Leucine-rich Repeat Variant"/>
    <property type="match status" value="1"/>
</dbReference>
<feature type="repeat" description="ARM" evidence="7">
    <location>
        <begin position="446"/>
        <end position="488"/>
    </location>
</feature>
<name>A0A8T2UEX6_CERRI</name>
<dbReference type="EC" id="2.3.2.27" evidence="3"/>
<dbReference type="CDD" id="cd16664">
    <property type="entry name" value="RING-Ubox_PUB"/>
    <property type="match status" value="1"/>
</dbReference>
<evidence type="ECO:0000256" key="5">
    <source>
        <dbReference type="ARBA" id="ARBA00022737"/>
    </source>
</evidence>
<dbReference type="AlphaFoldDB" id="A0A8T2UEX6"/>
<evidence type="ECO:0000256" key="1">
    <source>
        <dbReference type="ARBA" id="ARBA00000900"/>
    </source>
</evidence>
<dbReference type="Pfam" id="PF25598">
    <property type="entry name" value="ARM_PUB"/>
    <property type="match status" value="1"/>
</dbReference>
<comment type="pathway">
    <text evidence="2">Protein modification; protein ubiquitination.</text>
</comment>
<evidence type="ECO:0000256" key="2">
    <source>
        <dbReference type="ARBA" id="ARBA00004906"/>
    </source>
</evidence>
<feature type="domain" description="U-box" evidence="8">
    <location>
        <begin position="298"/>
        <end position="372"/>
    </location>
</feature>
<evidence type="ECO:0000313" key="10">
    <source>
        <dbReference type="Proteomes" id="UP000825935"/>
    </source>
</evidence>
<dbReference type="PROSITE" id="PS50176">
    <property type="entry name" value="ARM_REPEAT"/>
    <property type="match status" value="1"/>
</dbReference>
<dbReference type="Gene3D" id="3.30.40.10">
    <property type="entry name" value="Zinc/RING finger domain, C3HC4 (zinc finger)"/>
    <property type="match status" value="1"/>
</dbReference>
<evidence type="ECO:0000256" key="7">
    <source>
        <dbReference type="PROSITE-ProRule" id="PRU00259"/>
    </source>
</evidence>
<dbReference type="PANTHER" id="PTHR23315">
    <property type="entry name" value="U BOX DOMAIN-CONTAINING"/>
    <property type="match status" value="1"/>
</dbReference>
<dbReference type="InterPro" id="IPR011989">
    <property type="entry name" value="ARM-like"/>
</dbReference>
<comment type="catalytic activity">
    <reaction evidence="1">
        <text>S-ubiquitinyl-[E2 ubiquitin-conjugating enzyme]-L-cysteine + [acceptor protein]-L-lysine = [E2 ubiquitin-conjugating enzyme]-L-cysteine + N(6)-ubiquitinyl-[acceptor protein]-L-lysine.</text>
        <dbReference type="EC" id="2.3.2.27"/>
    </reaction>
</comment>
<keyword evidence="10" id="KW-1185">Reference proteome</keyword>
<evidence type="ECO:0000256" key="6">
    <source>
        <dbReference type="ARBA" id="ARBA00022786"/>
    </source>
</evidence>
<evidence type="ECO:0000313" key="9">
    <source>
        <dbReference type="EMBL" id="KAH7431009.1"/>
    </source>
</evidence>
<dbReference type="GO" id="GO:0061630">
    <property type="term" value="F:ubiquitin protein ligase activity"/>
    <property type="evidence" value="ECO:0007669"/>
    <property type="project" value="UniProtKB-EC"/>
</dbReference>
<dbReference type="InterPro" id="IPR057623">
    <property type="entry name" value="PUB12-19-like_N"/>
</dbReference>
<proteinExistence type="predicted"/>
<keyword evidence="4" id="KW-0808">Transferase</keyword>
<evidence type="ECO:0000259" key="8">
    <source>
        <dbReference type="PROSITE" id="PS51698"/>
    </source>
</evidence>
<keyword evidence="5" id="KW-0677">Repeat</keyword>
<gene>
    <name evidence="9" type="ORF">KP509_08G025000</name>
</gene>
<dbReference type="PROSITE" id="PS51698">
    <property type="entry name" value="U_BOX"/>
    <property type="match status" value="1"/>
</dbReference>
<dbReference type="InterPro" id="IPR016024">
    <property type="entry name" value="ARM-type_fold"/>
</dbReference>